<evidence type="ECO:0000313" key="3">
    <source>
        <dbReference type="Proteomes" id="UP000284403"/>
    </source>
</evidence>
<reference evidence="2 3" key="1">
    <citation type="journal article" date="2018" name="BMC Genomics">
        <title>Genomic comparison of Trypanosoma conorhini and Trypanosoma rangeli to Trypanosoma cruzi strains of high and low virulence.</title>
        <authorList>
            <person name="Bradwell K.R."/>
            <person name="Koparde V.N."/>
            <person name="Matveyev A.V."/>
            <person name="Serrano M.G."/>
            <person name="Alves J.M."/>
            <person name="Parikh H."/>
            <person name="Huang B."/>
            <person name="Lee V."/>
            <person name="Espinosa-Alvarez O."/>
            <person name="Ortiz P.A."/>
            <person name="Costa-Martins A.G."/>
            <person name="Teixeira M.M."/>
            <person name="Buck G.A."/>
        </authorList>
    </citation>
    <scope>NUCLEOTIDE SEQUENCE [LARGE SCALE GENOMIC DNA]</scope>
    <source>
        <strain evidence="2 3">025E</strain>
    </source>
</reference>
<dbReference type="OrthoDB" id="273582at2759"/>
<feature type="compositionally biased region" description="Basic and acidic residues" evidence="1">
    <location>
        <begin position="208"/>
        <end position="223"/>
    </location>
</feature>
<feature type="region of interest" description="Disordered" evidence="1">
    <location>
        <begin position="1"/>
        <end position="24"/>
    </location>
</feature>
<dbReference type="RefSeq" id="XP_029228425.1">
    <property type="nucleotide sequence ID" value="XM_029371486.1"/>
</dbReference>
<dbReference type="AlphaFoldDB" id="A0A3R7PDI9"/>
<organism evidence="2 3">
    <name type="scientific">Trypanosoma conorhini</name>
    <dbReference type="NCBI Taxonomy" id="83891"/>
    <lineage>
        <taxon>Eukaryota</taxon>
        <taxon>Discoba</taxon>
        <taxon>Euglenozoa</taxon>
        <taxon>Kinetoplastea</taxon>
        <taxon>Metakinetoplastina</taxon>
        <taxon>Trypanosomatida</taxon>
        <taxon>Trypanosomatidae</taxon>
        <taxon>Trypanosoma</taxon>
    </lineage>
</organism>
<name>A0A3R7PDI9_9TRYP</name>
<dbReference type="Proteomes" id="UP000284403">
    <property type="component" value="Unassembled WGS sequence"/>
</dbReference>
<gene>
    <name evidence="2" type="ORF">Tco025E_04576</name>
</gene>
<dbReference type="GeneID" id="40318187"/>
<accession>A0A3R7PDI9</accession>
<feature type="compositionally biased region" description="Basic and acidic residues" evidence="1">
    <location>
        <begin position="1"/>
        <end position="11"/>
    </location>
</feature>
<keyword evidence="3" id="KW-1185">Reference proteome</keyword>
<sequence length="267" mass="28544">MKPGMRLERGVAGDASTLQRPVKSSRGGYLRCPFVIGPAFAAVAERHAAGGALSHKSHRLHAVRGSDGGHAADSEEDGVCRPWNRAGVGAKALSAKERRLQQQEAENIYGSTAVNDADEKNGDASKAPGAGLSVALSSWEKTALKRVVPRGVLKKKPHSNGETCEEAVADGGGHHDVERLQRHQRVAGHKCEADERALSGGLGRPRRKMEDGGHADVLPREAGDSCAPQNTEGRSLPEKNKPLNRLQQLDAMRSAALFGKKKMILKR</sequence>
<comment type="caution">
    <text evidence="2">The sequence shown here is derived from an EMBL/GenBank/DDBJ whole genome shotgun (WGS) entry which is preliminary data.</text>
</comment>
<proteinExistence type="predicted"/>
<dbReference type="EMBL" id="MKKU01000237">
    <property type="protein sequence ID" value="RNF18264.1"/>
    <property type="molecule type" value="Genomic_DNA"/>
</dbReference>
<evidence type="ECO:0000256" key="1">
    <source>
        <dbReference type="SAM" id="MobiDB-lite"/>
    </source>
</evidence>
<evidence type="ECO:0000313" key="2">
    <source>
        <dbReference type="EMBL" id="RNF18264.1"/>
    </source>
</evidence>
<protein>
    <submittedName>
        <fullName evidence="2">Uncharacterized protein</fullName>
    </submittedName>
</protein>
<feature type="region of interest" description="Disordered" evidence="1">
    <location>
        <begin position="199"/>
        <end position="243"/>
    </location>
</feature>